<dbReference type="NCBIfam" id="TIGR03156">
    <property type="entry name" value="GTP_HflX"/>
    <property type="match status" value="1"/>
</dbReference>
<dbReference type="SUPFAM" id="SSF52540">
    <property type="entry name" value="P-loop containing nucleoside triphosphate hydrolases"/>
    <property type="match status" value="1"/>
</dbReference>
<dbReference type="InterPro" id="IPR016496">
    <property type="entry name" value="GTPase_HflX"/>
</dbReference>
<dbReference type="GO" id="GO:0046872">
    <property type="term" value="F:metal ion binding"/>
    <property type="evidence" value="ECO:0007669"/>
    <property type="project" value="UniProtKB-KW"/>
</dbReference>
<keyword evidence="1 6" id="KW-0963">Cytoplasm</keyword>
<reference evidence="9" key="1">
    <citation type="submission" date="2022-01" db="EMBL/GenBank/DDBJ databases">
        <title>Collection of gut derived symbiotic bacterial strains cultured from healthy donors.</title>
        <authorList>
            <person name="Lin H."/>
            <person name="Kohout C."/>
            <person name="Waligurski E."/>
            <person name="Pamer E.G."/>
        </authorList>
    </citation>
    <scope>NUCLEOTIDE SEQUENCE</scope>
    <source>
        <strain evidence="9">DFI.7.46</strain>
    </source>
</reference>
<dbReference type="Pfam" id="PF16360">
    <property type="entry name" value="GTP-bdg_M"/>
    <property type="match status" value="1"/>
</dbReference>
<comment type="caution">
    <text evidence="9">The sequence shown here is derived from an EMBL/GenBank/DDBJ whole genome shotgun (WGS) entry which is preliminary data.</text>
</comment>
<evidence type="ECO:0000256" key="7">
    <source>
        <dbReference type="SAM" id="MobiDB-lite"/>
    </source>
</evidence>
<comment type="subcellular location">
    <subcellularLocation>
        <location evidence="6">Cytoplasm</location>
    </subcellularLocation>
    <text evidence="6">May associate with membranes.</text>
</comment>
<dbReference type="PRINTS" id="PR00326">
    <property type="entry name" value="GTP1OBG"/>
</dbReference>
<evidence type="ECO:0000313" key="10">
    <source>
        <dbReference type="Proteomes" id="UP001200537"/>
    </source>
</evidence>
<evidence type="ECO:0000256" key="2">
    <source>
        <dbReference type="ARBA" id="ARBA00022723"/>
    </source>
</evidence>
<dbReference type="InterPro" id="IPR027417">
    <property type="entry name" value="P-loop_NTPase"/>
</dbReference>
<dbReference type="EMBL" id="JAKNHJ010000009">
    <property type="protein sequence ID" value="MCG4617939.1"/>
    <property type="molecule type" value="Genomic_DNA"/>
</dbReference>
<evidence type="ECO:0000256" key="6">
    <source>
        <dbReference type="HAMAP-Rule" id="MF_00900"/>
    </source>
</evidence>
<dbReference type="GO" id="GO:0043022">
    <property type="term" value="F:ribosome binding"/>
    <property type="evidence" value="ECO:0007669"/>
    <property type="project" value="TreeGrafter"/>
</dbReference>
<proteinExistence type="inferred from homology"/>
<dbReference type="HAMAP" id="MF_00900">
    <property type="entry name" value="GTPase_HflX"/>
    <property type="match status" value="1"/>
</dbReference>
<dbReference type="FunFam" id="3.40.50.11060:FF:000001">
    <property type="entry name" value="GTPase HflX"/>
    <property type="match status" value="1"/>
</dbReference>
<dbReference type="GO" id="GO:0003924">
    <property type="term" value="F:GTPase activity"/>
    <property type="evidence" value="ECO:0007669"/>
    <property type="project" value="UniProtKB-UniRule"/>
</dbReference>
<evidence type="ECO:0000313" key="9">
    <source>
        <dbReference type="EMBL" id="MCG4617939.1"/>
    </source>
</evidence>
<dbReference type="Proteomes" id="UP001200537">
    <property type="component" value="Unassembled WGS sequence"/>
</dbReference>
<dbReference type="RefSeq" id="WP_238128017.1">
    <property type="nucleotide sequence ID" value="NZ_JAGZVZ010000001.1"/>
</dbReference>
<feature type="region of interest" description="Disordered" evidence="7">
    <location>
        <begin position="32"/>
        <end position="60"/>
    </location>
</feature>
<dbReference type="Pfam" id="PF13167">
    <property type="entry name" value="GTP-bdg_N"/>
    <property type="match status" value="1"/>
</dbReference>
<organism evidence="9 10">
    <name type="scientific">Varibaculum cambriense</name>
    <dbReference type="NCBI Taxonomy" id="184870"/>
    <lineage>
        <taxon>Bacteria</taxon>
        <taxon>Bacillati</taxon>
        <taxon>Actinomycetota</taxon>
        <taxon>Actinomycetes</taxon>
        <taxon>Actinomycetales</taxon>
        <taxon>Actinomycetaceae</taxon>
        <taxon>Varibaculum</taxon>
    </lineage>
</organism>
<dbReference type="Gene3D" id="6.10.250.2860">
    <property type="match status" value="1"/>
</dbReference>
<dbReference type="PANTHER" id="PTHR10229">
    <property type="entry name" value="GTP-BINDING PROTEIN HFLX"/>
    <property type="match status" value="1"/>
</dbReference>
<comment type="function">
    <text evidence="6">GTPase that associates with the 50S ribosomal subunit and may have a role during protein synthesis or ribosome biogenesis.</text>
</comment>
<feature type="domain" description="Hflx-type G" evidence="8">
    <location>
        <begin position="314"/>
        <end position="480"/>
    </location>
</feature>
<dbReference type="InterPro" id="IPR030394">
    <property type="entry name" value="G_HFLX_dom"/>
</dbReference>
<keyword evidence="5 6" id="KW-0342">GTP-binding</keyword>
<name>A0AAJ1BBQ2_9ACTO</name>
<dbReference type="Gene3D" id="3.40.50.11060">
    <property type="entry name" value="GTPase HflX, N-terminal domain"/>
    <property type="match status" value="1"/>
</dbReference>
<dbReference type="InterPro" id="IPR042108">
    <property type="entry name" value="GTPase_HflX_N_sf"/>
</dbReference>
<evidence type="ECO:0000259" key="8">
    <source>
        <dbReference type="PROSITE" id="PS51705"/>
    </source>
</evidence>
<dbReference type="Pfam" id="PF01926">
    <property type="entry name" value="MMR_HSR1"/>
    <property type="match status" value="1"/>
</dbReference>
<dbReference type="AlphaFoldDB" id="A0AAJ1BBQ2"/>
<evidence type="ECO:0000256" key="1">
    <source>
        <dbReference type="ARBA" id="ARBA00022490"/>
    </source>
</evidence>
<keyword evidence="2" id="KW-0479">Metal-binding</keyword>
<protein>
    <recommendedName>
        <fullName evidence="6">GTPase HflX</fullName>
    </recommendedName>
    <alternativeName>
        <fullName evidence="6">GTP-binding protein HflX</fullName>
    </alternativeName>
</protein>
<comment type="subunit">
    <text evidence="6">Monomer. Associates with the 50S ribosomal subunit.</text>
</comment>
<dbReference type="PANTHER" id="PTHR10229:SF0">
    <property type="entry name" value="GTP-BINDING PROTEIN 6-RELATED"/>
    <property type="match status" value="1"/>
</dbReference>
<dbReference type="GO" id="GO:0005737">
    <property type="term" value="C:cytoplasm"/>
    <property type="evidence" value="ECO:0007669"/>
    <property type="project" value="UniProtKB-SubCell"/>
</dbReference>
<evidence type="ECO:0000256" key="3">
    <source>
        <dbReference type="ARBA" id="ARBA00022741"/>
    </source>
</evidence>
<evidence type="ECO:0000256" key="4">
    <source>
        <dbReference type="ARBA" id="ARBA00022842"/>
    </source>
</evidence>
<dbReference type="InterPro" id="IPR032305">
    <property type="entry name" value="GTP-bd_M"/>
</dbReference>
<dbReference type="InterPro" id="IPR006073">
    <property type="entry name" value="GTP-bd"/>
</dbReference>
<dbReference type="CDD" id="cd01878">
    <property type="entry name" value="HflX"/>
    <property type="match status" value="1"/>
</dbReference>
<gene>
    <name evidence="6 9" type="primary">hflX</name>
    <name evidence="9" type="ORF">L0M99_05465</name>
</gene>
<dbReference type="GO" id="GO:0005525">
    <property type="term" value="F:GTP binding"/>
    <property type="evidence" value="ECO:0007669"/>
    <property type="project" value="UniProtKB-UniRule"/>
</dbReference>
<dbReference type="Gene3D" id="3.40.50.300">
    <property type="entry name" value="P-loop containing nucleotide triphosphate hydrolases"/>
    <property type="match status" value="1"/>
</dbReference>
<keyword evidence="4" id="KW-0460">Magnesium</keyword>
<dbReference type="InterPro" id="IPR025121">
    <property type="entry name" value="GTPase_HflX_N"/>
</dbReference>
<keyword evidence="3 6" id="KW-0547">Nucleotide-binding</keyword>
<comment type="similarity">
    <text evidence="6">Belongs to the TRAFAC class OBG-HflX-like GTPase superfamily. HflX GTPase family.</text>
</comment>
<dbReference type="PROSITE" id="PS51705">
    <property type="entry name" value="G_HFLX"/>
    <property type="match status" value="1"/>
</dbReference>
<feature type="region of interest" description="Disordered" evidence="7">
    <location>
        <begin position="253"/>
        <end position="277"/>
    </location>
</feature>
<evidence type="ECO:0000256" key="5">
    <source>
        <dbReference type="ARBA" id="ARBA00023134"/>
    </source>
</evidence>
<sequence>MREAAQIPAETEVSKQELDRAYDLVRRVRSRSLNRSETDSDLGSALKDSPENPHYSYYADANTPQGGLELLDWASTALTKQSSHGGDFSRKLREEFQRNQASDLDISEVEYRRVQLEKVFLVGIYDSDRRKAQHSLSELAALAQTAGAELVGAALQRRSSPDAATFVGRGKAKELAEQVAALEADTVIVNAQLQPSQRRGLEDQVKVKVIDRTAVILDIFAQHASSREGKAQVELAQLQYLLPRLRGWGQSMSRQAGGRVSGGAGIGARGPGETKLETDRRRITKRIAKLRREIKQMKKSRDTKREGRLSSSLASVVIVGYTNAGKSSLLNVLVDADVMVQDALFATLDPTVRQAETPDGRAYTLSDTVGFIDELPHELVEAFRSTLEEVEYADLIVHVVDASHHNPVQQVETVHEVLADLPQVSQIPEIIVLNKADLVDALHLRALQSAIGGGIPLSTRTGQGIAQLREAIANALPSPAKPIDYVIPYDQSALVARLHEEGIVDKVEYLENGTHIVGRAGPALAQAILEAAN</sequence>
<feature type="compositionally biased region" description="Gly residues" evidence="7">
    <location>
        <begin position="259"/>
        <end position="270"/>
    </location>
</feature>
<accession>A0AAJ1BBQ2</accession>